<dbReference type="InterPro" id="IPR000515">
    <property type="entry name" value="MetI-like"/>
</dbReference>
<reference evidence="7 8" key="2">
    <citation type="submission" date="2024-06" db="EMBL/GenBank/DDBJ databases">
        <title>Thioclava kandeliae sp. nov. from a rhizosphere soil sample of Kandelia candel in a mangrove.</title>
        <authorList>
            <person name="Mu T."/>
        </authorList>
    </citation>
    <scope>NUCLEOTIDE SEQUENCE [LARGE SCALE GENOMIC DNA]</scope>
    <source>
        <strain evidence="7 8">CPCC 100088</strain>
    </source>
</reference>
<dbReference type="PANTHER" id="PTHR43879">
    <property type="entry name" value="ABC TRANSPORTER PERMEASE PROTEIN"/>
    <property type="match status" value="1"/>
</dbReference>
<dbReference type="SUPFAM" id="SSF161098">
    <property type="entry name" value="MetI-like"/>
    <property type="match status" value="1"/>
</dbReference>
<dbReference type="CDD" id="cd06261">
    <property type="entry name" value="TM_PBP2"/>
    <property type="match status" value="1"/>
</dbReference>
<evidence type="ECO:0000313" key="7">
    <source>
        <dbReference type="EMBL" id="MER5173591.1"/>
    </source>
</evidence>
<proteinExistence type="inferred from homology"/>
<comment type="similarity">
    <text evidence="5">Belongs to the binding-protein-dependent transport system permease family.</text>
</comment>
<keyword evidence="2 5" id="KW-0812">Transmembrane</keyword>
<feature type="transmembrane region" description="Helical" evidence="5">
    <location>
        <begin position="249"/>
        <end position="269"/>
    </location>
</feature>
<feature type="transmembrane region" description="Helical" evidence="5">
    <location>
        <begin position="113"/>
        <end position="134"/>
    </location>
</feature>
<protein>
    <submittedName>
        <fullName evidence="7">Carbohydrate ABC transporter permease</fullName>
    </submittedName>
</protein>
<keyword evidence="4 5" id="KW-0472">Membrane</keyword>
<evidence type="ECO:0000256" key="3">
    <source>
        <dbReference type="ARBA" id="ARBA00022989"/>
    </source>
</evidence>
<dbReference type="Gene3D" id="1.10.3720.10">
    <property type="entry name" value="MetI-like"/>
    <property type="match status" value="1"/>
</dbReference>
<feature type="transmembrane region" description="Helical" evidence="5">
    <location>
        <begin position="12"/>
        <end position="31"/>
    </location>
</feature>
<dbReference type="Proteomes" id="UP001438953">
    <property type="component" value="Unassembled WGS sequence"/>
</dbReference>
<dbReference type="EMBL" id="JAYWLC010000021">
    <property type="protein sequence ID" value="MER5173591.1"/>
    <property type="molecule type" value="Genomic_DNA"/>
</dbReference>
<comment type="subcellular location">
    <subcellularLocation>
        <location evidence="1 5">Cell membrane</location>
        <topology evidence="1 5">Multi-pass membrane protein</topology>
    </subcellularLocation>
</comment>
<keyword evidence="3 5" id="KW-1133">Transmembrane helix</keyword>
<reference evidence="7 8" key="1">
    <citation type="submission" date="2024-01" db="EMBL/GenBank/DDBJ databases">
        <authorList>
            <person name="Deng Y."/>
            <person name="Su J."/>
        </authorList>
    </citation>
    <scope>NUCLEOTIDE SEQUENCE [LARGE SCALE GENOMIC DNA]</scope>
    <source>
        <strain evidence="7 8">CPCC 100088</strain>
    </source>
</reference>
<evidence type="ECO:0000313" key="8">
    <source>
        <dbReference type="Proteomes" id="UP001438953"/>
    </source>
</evidence>
<dbReference type="PROSITE" id="PS50928">
    <property type="entry name" value="ABC_TM1"/>
    <property type="match status" value="1"/>
</dbReference>
<comment type="caution">
    <text evidence="7">The sequence shown here is derived from an EMBL/GenBank/DDBJ whole genome shotgun (WGS) entry which is preliminary data.</text>
</comment>
<dbReference type="Pfam" id="PF00528">
    <property type="entry name" value="BPD_transp_1"/>
    <property type="match status" value="1"/>
</dbReference>
<organism evidence="7 8">
    <name type="scientific">Thioclava kandeliae</name>
    <dbReference type="NCBI Taxonomy" id="3070818"/>
    <lineage>
        <taxon>Bacteria</taxon>
        <taxon>Pseudomonadati</taxon>
        <taxon>Pseudomonadota</taxon>
        <taxon>Alphaproteobacteria</taxon>
        <taxon>Rhodobacterales</taxon>
        <taxon>Paracoccaceae</taxon>
        <taxon>Thioclava</taxon>
    </lineage>
</organism>
<feature type="domain" description="ABC transmembrane type-1" evidence="6">
    <location>
        <begin position="78"/>
        <end position="270"/>
    </location>
</feature>
<evidence type="ECO:0000256" key="4">
    <source>
        <dbReference type="ARBA" id="ARBA00023136"/>
    </source>
</evidence>
<evidence type="ECO:0000256" key="1">
    <source>
        <dbReference type="ARBA" id="ARBA00004651"/>
    </source>
</evidence>
<feature type="transmembrane region" description="Helical" evidence="5">
    <location>
        <begin position="146"/>
        <end position="169"/>
    </location>
</feature>
<feature type="transmembrane region" description="Helical" evidence="5">
    <location>
        <begin position="190"/>
        <end position="215"/>
    </location>
</feature>
<accession>A0ABV1SL12</accession>
<keyword evidence="8" id="KW-1185">Reference proteome</keyword>
<dbReference type="PANTHER" id="PTHR43879:SF1">
    <property type="entry name" value="GLUCOSE IMPORT SYSTEM PERMEASE PROTEIN GLCU"/>
    <property type="match status" value="1"/>
</dbReference>
<name>A0ABV1SL12_9RHOB</name>
<evidence type="ECO:0000256" key="2">
    <source>
        <dbReference type="ARBA" id="ARBA00022692"/>
    </source>
</evidence>
<sequence>MEQASNTGRWGLWIFVLLSALFFLLPLYVMGVTSLKDMAEVRNSSIFALPQHPSFAAWDQAWNHACSGLRCEGLRTGFWNSVIITVPSVFFSVLLGAINGYALAFWRIRGAEVLFAIMLIGAFIPYQLFIYPLAMSFASLGLGKSLFGVVLVHVIFGMPVTTLIFRNFYSGVPDVLLDAAKIDGAGFWQIFGRIILPMSVPILVVTVILQATGIWNDYLFGLIFAGQDNQPMTVQLIGLVNTRMGEHPYNVHMAATILTALVPLAIYLLSGRWFVRGIAAGAVKG</sequence>
<gene>
    <name evidence="7" type="ORF">VSX56_17640</name>
</gene>
<keyword evidence="5" id="KW-0813">Transport</keyword>
<feature type="transmembrane region" description="Helical" evidence="5">
    <location>
        <begin position="82"/>
        <end position="106"/>
    </location>
</feature>
<dbReference type="InterPro" id="IPR035906">
    <property type="entry name" value="MetI-like_sf"/>
</dbReference>
<evidence type="ECO:0000256" key="5">
    <source>
        <dbReference type="RuleBase" id="RU363032"/>
    </source>
</evidence>
<dbReference type="RefSeq" id="WP_350938971.1">
    <property type="nucleotide sequence ID" value="NZ_JAYWLC010000021.1"/>
</dbReference>
<evidence type="ECO:0000259" key="6">
    <source>
        <dbReference type="PROSITE" id="PS50928"/>
    </source>
</evidence>